<name>A0A7C2YRV7_9CREN</name>
<dbReference type="AlphaFoldDB" id="A0A7C2YRV7"/>
<organism evidence="2">
    <name type="scientific">Fervidicoccus fontis</name>
    <dbReference type="NCBI Taxonomy" id="683846"/>
    <lineage>
        <taxon>Archaea</taxon>
        <taxon>Thermoproteota</taxon>
        <taxon>Thermoprotei</taxon>
        <taxon>Fervidicoccales</taxon>
        <taxon>Fervidicoccaceae</taxon>
        <taxon>Fervidicoccus</taxon>
    </lineage>
</organism>
<gene>
    <name evidence="2" type="ORF">ENO36_01695</name>
</gene>
<feature type="coiled-coil region" evidence="1">
    <location>
        <begin position="9"/>
        <end position="36"/>
    </location>
</feature>
<proteinExistence type="predicted"/>
<comment type="caution">
    <text evidence="2">The sequence shown here is derived from an EMBL/GenBank/DDBJ whole genome shotgun (WGS) entry which is preliminary data.</text>
</comment>
<protein>
    <submittedName>
        <fullName evidence="2">Uncharacterized protein</fullName>
    </submittedName>
</protein>
<keyword evidence="1" id="KW-0175">Coiled coil</keyword>
<reference evidence="2" key="1">
    <citation type="journal article" date="2020" name="mSystems">
        <title>Genome- and Community-Level Interaction Insights into Carbon Utilization and Element Cycling Functions of Hydrothermarchaeota in Hydrothermal Sediment.</title>
        <authorList>
            <person name="Zhou Z."/>
            <person name="Liu Y."/>
            <person name="Xu W."/>
            <person name="Pan J."/>
            <person name="Luo Z.H."/>
            <person name="Li M."/>
        </authorList>
    </citation>
    <scope>NUCLEOTIDE SEQUENCE [LARGE SCALE GENOMIC DNA]</scope>
    <source>
        <strain evidence="2">SpSt-1259</strain>
    </source>
</reference>
<evidence type="ECO:0000256" key="1">
    <source>
        <dbReference type="SAM" id="Coils"/>
    </source>
</evidence>
<dbReference type="EMBL" id="DSFE01000039">
    <property type="protein sequence ID" value="HEU97554.1"/>
    <property type="molecule type" value="Genomic_DNA"/>
</dbReference>
<dbReference type="Proteomes" id="UP000885664">
    <property type="component" value="Unassembled WGS sequence"/>
</dbReference>
<evidence type="ECO:0000313" key="2">
    <source>
        <dbReference type="EMBL" id="HEU97554.1"/>
    </source>
</evidence>
<sequence>MGMAETENLAKLELLLKEVLNRLEKLEELILTHIEDPTMRLALELAMSFQIPVLRATQIALRISNVFLKERGKGSHQLSHIDDPRYGKKVHERV</sequence>
<accession>A0A7C2YRV7</accession>